<reference evidence="2 3" key="1">
    <citation type="submission" date="2017-09" db="EMBL/GenBank/DDBJ databases">
        <title>High-quality draft genome sequence of Butyrivibrio fibrisolvens INBov1, isolated from cow rumen.</title>
        <authorList>
            <person name="Rodriguez Hernaez J."/>
            <person name="Rivarola M."/>
            <person name="Paniego N."/>
            <person name="Cravero S."/>
            <person name="Ceron Cucchi M."/>
            <person name="Martinez M.C."/>
        </authorList>
    </citation>
    <scope>NUCLEOTIDE SEQUENCE [LARGE SCALE GENOMIC DNA]</scope>
    <source>
        <strain evidence="2 3">INBov1</strain>
    </source>
</reference>
<evidence type="ECO:0000313" key="3">
    <source>
        <dbReference type="Proteomes" id="UP000245488"/>
    </source>
</evidence>
<accession>A0A317G4G3</accession>
<dbReference type="InterPro" id="IPR000801">
    <property type="entry name" value="Esterase-like"/>
</dbReference>
<proteinExistence type="predicted"/>
<dbReference type="Pfam" id="PF00756">
    <property type="entry name" value="Esterase"/>
    <property type="match status" value="1"/>
</dbReference>
<comment type="caution">
    <text evidence="2">The sequence shown here is derived from an EMBL/GenBank/DDBJ whole genome shotgun (WGS) entry which is preliminary data.</text>
</comment>
<sequence length="442" mass="48356">MHHVKPYSESALYLFIPKIVTSCELIPKCCHLAAYQLFLSHFALTLVSIGAKTRLIKYITYRGDHVMKKAIVTKKMPAILLGLTLISGSLSGCSAKAKNSEGMQMNNSANESITSTNDASSTVTDEAVAKSSDGISEAIALETSAVDTSAGEASEEDYEDRTPTAEISDVVLPKYTNLNTKEAGTIERITYTAHDYYGDGAPVEKEANVYLPYGYDESKQYNVLYLMHGIGGDEDEWGMTGSTSRVKIIMDNLAYFGDIEPFIVVTPNGRSAANHSSDGSDFKSFYSFGSELRNDLIPYIESHYSTYADYDENGYDMSASRAHRAMAGLSMGGMQTINIGIGECIDLFGYFGAFSAAPTSNTAGVTASLLKDNTYPIYYFYNICGLQDNIAYSSHSAAVKSLPALCDQFVDGENYMWQEVTGSHTFGVWYLGFYNFAQLAFK</sequence>
<protein>
    <recommendedName>
        <fullName evidence="4">Enterochelin esterase</fullName>
    </recommendedName>
</protein>
<feature type="compositionally biased region" description="Polar residues" evidence="1">
    <location>
        <begin position="104"/>
        <end position="124"/>
    </location>
</feature>
<dbReference type="AlphaFoldDB" id="A0A317G4G3"/>
<organism evidence="2 3">
    <name type="scientific">Butyrivibrio fibrisolvens</name>
    <dbReference type="NCBI Taxonomy" id="831"/>
    <lineage>
        <taxon>Bacteria</taxon>
        <taxon>Bacillati</taxon>
        <taxon>Bacillota</taxon>
        <taxon>Clostridia</taxon>
        <taxon>Lachnospirales</taxon>
        <taxon>Lachnospiraceae</taxon>
        <taxon>Butyrivibrio</taxon>
    </lineage>
</organism>
<dbReference type="Gene3D" id="3.40.50.1820">
    <property type="entry name" value="alpha/beta hydrolase"/>
    <property type="match status" value="1"/>
</dbReference>
<dbReference type="InterPro" id="IPR050583">
    <property type="entry name" value="Mycobacterial_A85_antigen"/>
</dbReference>
<dbReference type="SUPFAM" id="SSF53474">
    <property type="entry name" value="alpha/beta-Hydrolases"/>
    <property type="match status" value="1"/>
</dbReference>
<feature type="region of interest" description="Disordered" evidence="1">
    <location>
        <begin position="104"/>
        <end position="127"/>
    </location>
</feature>
<dbReference type="Proteomes" id="UP000245488">
    <property type="component" value="Chromosome"/>
</dbReference>
<dbReference type="PANTHER" id="PTHR48098:SF1">
    <property type="entry name" value="DIACYLGLYCEROL ACYLTRANSFERASE_MYCOLYLTRANSFERASE AG85A"/>
    <property type="match status" value="1"/>
</dbReference>
<evidence type="ECO:0008006" key="4">
    <source>
        <dbReference type="Google" id="ProtNLM"/>
    </source>
</evidence>
<evidence type="ECO:0000313" key="2">
    <source>
        <dbReference type="EMBL" id="PWT28925.1"/>
    </source>
</evidence>
<evidence type="ECO:0000256" key="1">
    <source>
        <dbReference type="SAM" id="MobiDB-lite"/>
    </source>
</evidence>
<dbReference type="PANTHER" id="PTHR48098">
    <property type="entry name" value="ENTEROCHELIN ESTERASE-RELATED"/>
    <property type="match status" value="1"/>
</dbReference>
<gene>
    <name evidence="2" type="ORF">CPT75_18295</name>
</gene>
<name>A0A317G4G3_BUTFI</name>
<dbReference type="EMBL" id="NXNG01000001">
    <property type="protein sequence ID" value="PWT28925.1"/>
    <property type="molecule type" value="Genomic_DNA"/>
</dbReference>
<keyword evidence="3" id="KW-1185">Reference proteome</keyword>
<dbReference type="InterPro" id="IPR029058">
    <property type="entry name" value="AB_hydrolase_fold"/>
</dbReference>